<dbReference type="Pfam" id="PF13487">
    <property type="entry name" value="HD_5"/>
    <property type="match status" value="1"/>
</dbReference>
<reference evidence="3 4" key="1">
    <citation type="submission" date="2019-06" db="EMBL/GenBank/DDBJ databases">
        <title>Saccharibacillus brassicae sp. nov., an endophytic bacterium isolated from Chinese cabbage seeds (Brassica pekinensis).</title>
        <authorList>
            <person name="Jiang L."/>
            <person name="Lee J."/>
            <person name="Kim S.W."/>
        </authorList>
    </citation>
    <scope>NUCLEOTIDE SEQUENCE [LARGE SCALE GENOMIC DNA]</scope>
    <source>
        <strain evidence="4">KCTC 43072 / ATSA2</strain>
    </source>
</reference>
<dbReference type="PANTHER" id="PTHR43155:SF2">
    <property type="entry name" value="CYCLIC DI-GMP PHOSPHODIESTERASE PA4108"/>
    <property type="match status" value="1"/>
</dbReference>
<dbReference type="InterPro" id="IPR037522">
    <property type="entry name" value="HD_GYP_dom"/>
</dbReference>
<gene>
    <name evidence="3" type="ORF">FFV09_10665</name>
</gene>
<dbReference type="InterPro" id="IPR003607">
    <property type="entry name" value="HD/PDEase_dom"/>
</dbReference>
<dbReference type="Gene3D" id="1.10.3210.10">
    <property type="entry name" value="Hypothetical protein af1432"/>
    <property type="match status" value="1"/>
</dbReference>
<dbReference type="PANTHER" id="PTHR43155">
    <property type="entry name" value="CYCLIC DI-GMP PHOSPHODIESTERASE PA4108-RELATED"/>
    <property type="match status" value="1"/>
</dbReference>
<dbReference type="AlphaFoldDB" id="A0A4Y6UY50"/>
<dbReference type="SMART" id="SM00471">
    <property type="entry name" value="HDc"/>
    <property type="match status" value="1"/>
</dbReference>
<evidence type="ECO:0000313" key="4">
    <source>
        <dbReference type="Proteomes" id="UP000316968"/>
    </source>
</evidence>
<feature type="region of interest" description="Disordered" evidence="1">
    <location>
        <begin position="55"/>
        <end position="86"/>
    </location>
</feature>
<name>A0A4Y6UY50_SACBS</name>
<accession>A0A4Y6UY50</accession>
<protein>
    <submittedName>
        <fullName evidence="3">HD-GYP domain-containing protein</fullName>
    </submittedName>
</protein>
<proteinExistence type="predicted"/>
<dbReference type="PROSITE" id="PS51832">
    <property type="entry name" value="HD_GYP"/>
    <property type="match status" value="1"/>
</dbReference>
<sequence>MVRVPVNELEAGVKIAVNVYTDKGNLLFQKGRILLPKDLEILQAFMIDEVEIQGEAGDSDKKGTEPDGKESASPGTDAARSGPNRRERSFMEEYDQMVALIKTGFPSVLAMEIPIFQWRAQLEKLIDQIQGYRILGFTPRMPDKHDYMYHHAVLCALTSYMLARWLDVPQKNWIQVALAGLLHDLGKVKISPMVLHKPTPLNAEEKVEMNNHTTYGYQILKNATALQEGVLLAALQHHERIDGSGYPLASTGEKLHLYSKIVAVADIFHAMTLDSGYRGATSPYLVLEQLEKDSFGKLDPAIVRTLIKQTTQLSLGTRVKLSNRKTGEIVYADAHQPTRPMVSINGEIVNLMQDRKLFIMEVL</sequence>
<dbReference type="OrthoDB" id="9759601at2"/>
<evidence type="ECO:0000259" key="2">
    <source>
        <dbReference type="PROSITE" id="PS51832"/>
    </source>
</evidence>
<organism evidence="3 4">
    <name type="scientific">Saccharibacillus brassicae</name>
    <dbReference type="NCBI Taxonomy" id="2583377"/>
    <lineage>
        <taxon>Bacteria</taxon>
        <taxon>Bacillati</taxon>
        <taxon>Bacillota</taxon>
        <taxon>Bacilli</taxon>
        <taxon>Bacillales</taxon>
        <taxon>Paenibacillaceae</taxon>
        <taxon>Saccharibacillus</taxon>
    </lineage>
</organism>
<dbReference type="RefSeq" id="WP_141447816.1">
    <property type="nucleotide sequence ID" value="NZ_CBCSAZ010000002.1"/>
</dbReference>
<dbReference type="KEGG" id="saca:FFV09_10665"/>
<dbReference type="CDD" id="cd00077">
    <property type="entry name" value="HDc"/>
    <property type="match status" value="1"/>
</dbReference>
<feature type="domain" description="HD-GYP" evidence="2">
    <location>
        <begin position="126"/>
        <end position="322"/>
    </location>
</feature>
<dbReference type="SUPFAM" id="SSF109604">
    <property type="entry name" value="HD-domain/PDEase-like"/>
    <property type="match status" value="1"/>
</dbReference>
<dbReference type="EMBL" id="CP041217">
    <property type="protein sequence ID" value="QDH21271.1"/>
    <property type="molecule type" value="Genomic_DNA"/>
</dbReference>
<feature type="compositionally biased region" description="Basic and acidic residues" evidence="1">
    <location>
        <begin position="58"/>
        <end position="70"/>
    </location>
</feature>
<evidence type="ECO:0000313" key="3">
    <source>
        <dbReference type="EMBL" id="QDH21271.1"/>
    </source>
</evidence>
<keyword evidence="4" id="KW-1185">Reference proteome</keyword>
<evidence type="ECO:0000256" key="1">
    <source>
        <dbReference type="SAM" id="MobiDB-lite"/>
    </source>
</evidence>
<dbReference type="Proteomes" id="UP000316968">
    <property type="component" value="Chromosome"/>
</dbReference>